<protein>
    <recommendedName>
        <fullName evidence="3">Secreted protein</fullName>
    </recommendedName>
</protein>
<comment type="caution">
    <text evidence="1">The sequence shown here is derived from an EMBL/GenBank/DDBJ whole genome shotgun (WGS) entry which is preliminary data.</text>
</comment>
<gene>
    <name evidence="1" type="ORF">C8Q71DRAFT_738733</name>
</gene>
<dbReference type="RefSeq" id="XP_047783071.1">
    <property type="nucleotide sequence ID" value="XM_047922669.1"/>
</dbReference>
<dbReference type="Proteomes" id="UP000814176">
    <property type="component" value="Unassembled WGS sequence"/>
</dbReference>
<dbReference type="GeneID" id="72003401"/>
<evidence type="ECO:0000313" key="2">
    <source>
        <dbReference type="Proteomes" id="UP000814176"/>
    </source>
</evidence>
<organism evidence="1 2">
    <name type="scientific">Rhodofomes roseus</name>
    <dbReference type="NCBI Taxonomy" id="34475"/>
    <lineage>
        <taxon>Eukaryota</taxon>
        <taxon>Fungi</taxon>
        <taxon>Dikarya</taxon>
        <taxon>Basidiomycota</taxon>
        <taxon>Agaricomycotina</taxon>
        <taxon>Agaricomycetes</taxon>
        <taxon>Polyporales</taxon>
        <taxon>Rhodofomes</taxon>
    </lineage>
</organism>
<evidence type="ECO:0000313" key="1">
    <source>
        <dbReference type="EMBL" id="KAH9841772.1"/>
    </source>
</evidence>
<sequence>MWALVCASWSTVAQLDDDVVPPTAVYLKPTASYYPEVSGLSNPCRLAGLLTARRCATVISNWHWQVSQTERVERGTLNLP</sequence>
<accession>A0ABQ8KSS7</accession>
<dbReference type="EMBL" id="JADCUA010000003">
    <property type="protein sequence ID" value="KAH9841772.1"/>
    <property type="molecule type" value="Genomic_DNA"/>
</dbReference>
<name>A0ABQ8KSS7_9APHY</name>
<evidence type="ECO:0008006" key="3">
    <source>
        <dbReference type="Google" id="ProtNLM"/>
    </source>
</evidence>
<reference evidence="1 2" key="1">
    <citation type="journal article" date="2021" name="Environ. Microbiol.">
        <title>Gene family expansions and transcriptome signatures uncover fungal adaptations to wood decay.</title>
        <authorList>
            <person name="Hage H."/>
            <person name="Miyauchi S."/>
            <person name="Viragh M."/>
            <person name="Drula E."/>
            <person name="Min B."/>
            <person name="Chaduli D."/>
            <person name="Navarro D."/>
            <person name="Favel A."/>
            <person name="Norest M."/>
            <person name="Lesage-Meessen L."/>
            <person name="Balint B."/>
            <person name="Merenyi Z."/>
            <person name="de Eugenio L."/>
            <person name="Morin E."/>
            <person name="Martinez A.T."/>
            <person name="Baldrian P."/>
            <person name="Stursova M."/>
            <person name="Martinez M.J."/>
            <person name="Novotny C."/>
            <person name="Magnuson J.K."/>
            <person name="Spatafora J.W."/>
            <person name="Maurice S."/>
            <person name="Pangilinan J."/>
            <person name="Andreopoulos W."/>
            <person name="LaButti K."/>
            <person name="Hundley H."/>
            <person name="Na H."/>
            <person name="Kuo A."/>
            <person name="Barry K."/>
            <person name="Lipzen A."/>
            <person name="Henrissat B."/>
            <person name="Riley R."/>
            <person name="Ahrendt S."/>
            <person name="Nagy L.G."/>
            <person name="Grigoriev I.V."/>
            <person name="Martin F."/>
            <person name="Rosso M.N."/>
        </authorList>
    </citation>
    <scope>NUCLEOTIDE SEQUENCE [LARGE SCALE GENOMIC DNA]</scope>
    <source>
        <strain evidence="1 2">CIRM-BRFM 1785</strain>
    </source>
</reference>
<proteinExistence type="predicted"/>
<keyword evidence="2" id="KW-1185">Reference proteome</keyword>